<keyword evidence="6" id="KW-0539">Nucleus</keyword>
<keyword evidence="9" id="KW-1185">Reference proteome</keyword>
<evidence type="ECO:0000256" key="2">
    <source>
        <dbReference type="ARBA" id="ARBA00004496"/>
    </source>
</evidence>
<feature type="region of interest" description="Disordered" evidence="7">
    <location>
        <begin position="130"/>
        <end position="184"/>
    </location>
</feature>
<dbReference type="PANTHER" id="PTHR28280:SF1">
    <property type="entry name" value="SHUTTLING PRE-60S FACTOR ECM1"/>
    <property type="match status" value="1"/>
</dbReference>
<dbReference type="GO" id="GO:0005730">
    <property type="term" value="C:nucleolus"/>
    <property type="evidence" value="ECO:0007669"/>
    <property type="project" value="TreeGrafter"/>
</dbReference>
<dbReference type="InParanoid" id="A0A2N3N4B8"/>
<keyword evidence="3" id="KW-0813">Transport</keyword>
<evidence type="ECO:0000256" key="3">
    <source>
        <dbReference type="ARBA" id="ARBA00022448"/>
    </source>
</evidence>
<feature type="region of interest" description="Disordered" evidence="7">
    <location>
        <begin position="1"/>
        <end position="20"/>
    </location>
</feature>
<keyword evidence="4" id="KW-0963">Cytoplasm</keyword>
<feature type="compositionally biased region" description="Basic residues" evidence="7">
    <location>
        <begin position="1"/>
        <end position="11"/>
    </location>
</feature>
<evidence type="ECO:0000256" key="5">
    <source>
        <dbReference type="ARBA" id="ARBA00022517"/>
    </source>
</evidence>
<dbReference type="Proteomes" id="UP000233524">
    <property type="component" value="Unassembled WGS sequence"/>
</dbReference>
<feature type="compositionally biased region" description="Basic residues" evidence="7">
    <location>
        <begin position="93"/>
        <end position="109"/>
    </location>
</feature>
<dbReference type="InterPro" id="IPR022784">
    <property type="entry name" value="Ribosome_bgen_Alb1"/>
</dbReference>
<dbReference type="AlphaFoldDB" id="A0A2N3N4B8"/>
<feature type="compositionally biased region" description="Acidic residues" evidence="7">
    <location>
        <begin position="167"/>
        <end position="178"/>
    </location>
</feature>
<dbReference type="GO" id="GO:0005737">
    <property type="term" value="C:cytoplasm"/>
    <property type="evidence" value="ECO:0007669"/>
    <property type="project" value="UniProtKB-SubCell"/>
</dbReference>
<dbReference type="GO" id="GO:0000055">
    <property type="term" value="P:ribosomal large subunit export from nucleus"/>
    <property type="evidence" value="ECO:0007669"/>
    <property type="project" value="TreeGrafter"/>
</dbReference>
<dbReference type="EMBL" id="NLAX01000701">
    <property type="protein sequence ID" value="PKS07273.1"/>
    <property type="molecule type" value="Genomic_DNA"/>
</dbReference>
<dbReference type="GO" id="GO:0030687">
    <property type="term" value="C:preribosome, large subunit precursor"/>
    <property type="evidence" value="ECO:0007669"/>
    <property type="project" value="TreeGrafter"/>
</dbReference>
<evidence type="ECO:0000256" key="6">
    <source>
        <dbReference type="ARBA" id="ARBA00023242"/>
    </source>
</evidence>
<feature type="region of interest" description="Disordered" evidence="7">
    <location>
        <begin position="31"/>
        <end position="117"/>
    </location>
</feature>
<dbReference type="OrthoDB" id="5304887at2759"/>
<dbReference type="PANTHER" id="PTHR28280">
    <property type="entry name" value="SHUTTLING PRE-60S FACTOR ECM1"/>
    <property type="match status" value="1"/>
</dbReference>
<protein>
    <recommendedName>
        <fullName evidence="10">Alb1-domain-containing protein</fullName>
    </recommendedName>
</protein>
<gene>
    <name evidence="8" type="ORF">jhhlp_005875</name>
</gene>
<evidence type="ECO:0000256" key="7">
    <source>
        <dbReference type="SAM" id="MobiDB-lite"/>
    </source>
</evidence>
<keyword evidence="5" id="KW-0690">Ribosome biogenesis</keyword>
<reference evidence="8 9" key="1">
    <citation type="journal article" date="2017" name="G3 (Bethesda)">
        <title>First Draft Genome Sequence of the Pathogenic Fungus Lomentospora prolificans (Formerly Scedosporium prolificans).</title>
        <authorList>
            <person name="Luo R."/>
            <person name="Zimin A."/>
            <person name="Workman R."/>
            <person name="Fan Y."/>
            <person name="Pertea G."/>
            <person name="Grossman N."/>
            <person name="Wear M.P."/>
            <person name="Jia B."/>
            <person name="Miller H."/>
            <person name="Casadevall A."/>
            <person name="Timp W."/>
            <person name="Zhang S.X."/>
            <person name="Salzberg S.L."/>
        </authorList>
    </citation>
    <scope>NUCLEOTIDE SEQUENCE [LARGE SCALE GENOMIC DNA]</scope>
    <source>
        <strain evidence="8 9">JHH-5317</strain>
    </source>
</reference>
<evidence type="ECO:0008006" key="10">
    <source>
        <dbReference type="Google" id="ProtNLM"/>
    </source>
</evidence>
<organism evidence="8 9">
    <name type="scientific">Lomentospora prolificans</name>
    <dbReference type="NCBI Taxonomy" id="41688"/>
    <lineage>
        <taxon>Eukaryota</taxon>
        <taxon>Fungi</taxon>
        <taxon>Dikarya</taxon>
        <taxon>Ascomycota</taxon>
        <taxon>Pezizomycotina</taxon>
        <taxon>Sordariomycetes</taxon>
        <taxon>Hypocreomycetidae</taxon>
        <taxon>Microascales</taxon>
        <taxon>Microascaceae</taxon>
        <taxon>Lomentospora</taxon>
    </lineage>
</organism>
<name>A0A2N3N4B8_9PEZI</name>
<comment type="subcellular location">
    <subcellularLocation>
        <location evidence="2">Cytoplasm</location>
    </subcellularLocation>
    <subcellularLocation>
        <location evidence="1">Nucleus</location>
    </subcellularLocation>
</comment>
<dbReference type="InterPro" id="IPR053278">
    <property type="entry name" value="Pre-60S_factor_ECM1"/>
</dbReference>
<evidence type="ECO:0000256" key="1">
    <source>
        <dbReference type="ARBA" id="ARBA00004123"/>
    </source>
</evidence>
<evidence type="ECO:0000313" key="9">
    <source>
        <dbReference type="Proteomes" id="UP000233524"/>
    </source>
</evidence>
<evidence type="ECO:0000256" key="4">
    <source>
        <dbReference type="ARBA" id="ARBA00022490"/>
    </source>
</evidence>
<comment type="caution">
    <text evidence="8">The sequence shown here is derived from an EMBL/GenBank/DDBJ whole genome shotgun (WGS) entry which is preliminary data.</text>
</comment>
<accession>A0A2N3N4B8</accession>
<evidence type="ECO:0000313" key="8">
    <source>
        <dbReference type="EMBL" id="PKS07273.1"/>
    </source>
</evidence>
<proteinExistence type="predicted"/>
<dbReference type="VEuPathDB" id="FungiDB:jhhlp_005875"/>
<dbReference type="Pfam" id="PF09135">
    <property type="entry name" value="Alb1"/>
    <property type="match status" value="1"/>
</dbReference>
<sequence>MGKPNVSKKRKGECQPVDTGLETRNILLLNRNADHGGSITIGPSLHSRAARRATSPSIDTDKSLKEIQPPSPERAESRPSVLAARQGAGVTKKASKRKTMLSSKARRRLEKGSDKAEAISERVASKIEKSLKQGKLVRSRGKTWDEVNGSAATKKSKKKGQNPPQEEAWETDDEEMAAEDAPIKTTGAFQVLDVAAGDDEDEIL</sequence>